<keyword evidence="3" id="KW-1185">Reference proteome</keyword>
<evidence type="ECO:0000313" key="2">
    <source>
        <dbReference type="EMBL" id="AKH44259.1"/>
    </source>
</evidence>
<name>A0A0F7KX55_9SPHN</name>
<dbReference type="RefSeq" id="WP_046904627.1">
    <property type="nucleotide sequence ID" value="NZ_CP011452.2"/>
</dbReference>
<proteinExistence type="predicted"/>
<feature type="region of interest" description="Disordered" evidence="1">
    <location>
        <begin position="19"/>
        <end position="50"/>
    </location>
</feature>
<evidence type="ECO:0000256" key="1">
    <source>
        <dbReference type="SAM" id="MobiDB-lite"/>
    </source>
</evidence>
<accession>A0A0F7KX55</accession>
<organism evidence="2 3">
    <name type="scientific">Croceibacterium atlanticum</name>
    <dbReference type="NCBI Taxonomy" id="1267766"/>
    <lineage>
        <taxon>Bacteria</taxon>
        <taxon>Pseudomonadati</taxon>
        <taxon>Pseudomonadota</taxon>
        <taxon>Alphaproteobacteria</taxon>
        <taxon>Sphingomonadales</taxon>
        <taxon>Erythrobacteraceae</taxon>
        <taxon>Croceibacterium</taxon>
    </lineage>
</organism>
<dbReference type="KEGG" id="aay:WYH_03240"/>
<dbReference type="Proteomes" id="UP000034392">
    <property type="component" value="Chromosome"/>
</dbReference>
<evidence type="ECO:0000313" key="3">
    <source>
        <dbReference type="Proteomes" id="UP000034392"/>
    </source>
</evidence>
<dbReference type="STRING" id="1267766.WYH_03240"/>
<feature type="compositionally biased region" description="Polar residues" evidence="1">
    <location>
        <begin position="34"/>
        <end position="43"/>
    </location>
</feature>
<sequence>MRRLAAIAAIGILGLAACSEEPAPTDMPPESGSGIASSDTATTPPEDELGSDAVMQGEWISKQLAGNPAVLFGPPGTEASFSVGCEDGELVFSRSVLVEPGETDMRLMAGGEIRTLDGTAQAEPLPRVTARLPAGDPFATILAGLDAPFAVSVAGGPSFRMPPSDAFRRVVADCRG</sequence>
<dbReference type="EMBL" id="CP011452">
    <property type="protein sequence ID" value="AKH44259.1"/>
    <property type="molecule type" value="Genomic_DNA"/>
</dbReference>
<gene>
    <name evidence="2" type="ORF">WYH_03240</name>
</gene>
<reference evidence="2" key="1">
    <citation type="submission" date="2015-05" db="EMBL/GenBank/DDBJ databases">
        <title>The complete genome of Altererythrobacter atlanticus strain 26DY36.</title>
        <authorList>
            <person name="Wu Y.-H."/>
            <person name="Cheng H."/>
            <person name="Wu X.-W."/>
        </authorList>
    </citation>
    <scope>NUCLEOTIDE SEQUENCE [LARGE SCALE GENOMIC DNA]</scope>
    <source>
        <strain evidence="2">26DY36</strain>
    </source>
</reference>
<protein>
    <submittedName>
        <fullName evidence="2">Uncharacterized protein</fullName>
    </submittedName>
</protein>
<dbReference type="PROSITE" id="PS51257">
    <property type="entry name" value="PROKAR_LIPOPROTEIN"/>
    <property type="match status" value="1"/>
</dbReference>
<dbReference type="PATRIC" id="fig|1267766.3.peg.3285"/>
<dbReference type="AlphaFoldDB" id="A0A0F7KX55"/>